<dbReference type="GeneID" id="104592839"/>
<protein>
    <submittedName>
        <fullName evidence="2">Uncharacterized protein LOC104592839</fullName>
    </submittedName>
</protein>
<organism evidence="1 2">
    <name type="scientific">Nelumbo nucifera</name>
    <name type="common">Sacred lotus</name>
    <dbReference type="NCBI Taxonomy" id="4432"/>
    <lineage>
        <taxon>Eukaryota</taxon>
        <taxon>Viridiplantae</taxon>
        <taxon>Streptophyta</taxon>
        <taxon>Embryophyta</taxon>
        <taxon>Tracheophyta</taxon>
        <taxon>Spermatophyta</taxon>
        <taxon>Magnoliopsida</taxon>
        <taxon>Proteales</taxon>
        <taxon>Nelumbonaceae</taxon>
        <taxon>Nelumbo</taxon>
    </lineage>
</organism>
<dbReference type="InParanoid" id="A0A1U7ZAV7"/>
<dbReference type="RefSeq" id="XP_010250651.1">
    <property type="nucleotide sequence ID" value="XM_010252349.2"/>
</dbReference>
<evidence type="ECO:0000313" key="2">
    <source>
        <dbReference type="RefSeq" id="XP_010250651.1"/>
    </source>
</evidence>
<name>A0A1U7ZAV7_NELNU</name>
<dbReference type="PANTHER" id="PTHR31903">
    <property type="entry name" value="F12F1.11-RELATED"/>
    <property type="match status" value="1"/>
</dbReference>
<sequence length="262" mass="29498">MKNLYPKNKGKVYPSPSSSSLPYYCSTRDALSVLKLLPAAILALASVLSPEDREVLAYMITRSMKTTNPPSMVEEKKKCKKPNNGGSIVHKPPMFDCGCFDCYTSYWFRWDSSPNRELIHQAIEAFEEHLTNGENSKKSGRNKKKDKMARRLVIEKPEAETMAPEKEPEVPESVLAELETSCLVPENDAFPTVLLDKSEDVEKKDDYEEGDVVEYATENLQVMEEAAVQIPASNHRGLARKVLPDVLGLFNSRLWGLWSPNV</sequence>
<dbReference type="Proteomes" id="UP000189703">
    <property type="component" value="Unplaced"/>
</dbReference>
<dbReference type="eggNOG" id="ENOG502RYTJ">
    <property type="taxonomic scope" value="Eukaryota"/>
</dbReference>
<dbReference type="KEGG" id="nnu:104592839"/>
<dbReference type="OMA" id="HAPELGC"/>
<proteinExistence type="predicted"/>
<dbReference type="AlphaFoldDB" id="A0A1U7ZAV7"/>
<evidence type="ECO:0000313" key="1">
    <source>
        <dbReference type="Proteomes" id="UP000189703"/>
    </source>
</evidence>
<gene>
    <name evidence="2" type="primary">LOC104592839</name>
</gene>
<keyword evidence="1" id="KW-1185">Reference proteome</keyword>
<dbReference type="FunCoup" id="A0A1U7ZAV7">
    <property type="interactions" value="365"/>
</dbReference>
<reference evidence="2" key="1">
    <citation type="submission" date="2025-08" db="UniProtKB">
        <authorList>
            <consortium name="RefSeq"/>
        </authorList>
    </citation>
    <scope>IDENTIFICATION</scope>
</reference>
<accession>A0A1U7ZAV7</accession>
<dbReference type="OrthoDB" id="1937859at2759"/>
<dbReference type="PANTHER" id="PTHR31903:SF4">
    <property type="entry name" value="OS11G0490300 PROTEIN"/>
    <property type="match status" value="1"/>
</dbReference>